<proteinExistence type="predicted"/>
<dbReference type="AlphaFoldDB" id="A0AAV2RGH3"/>
<keyword evidence="3" id="KW-1185">Reference proteome</keyword>
<feature type="domain" description="Reverse transcriptase" evidence="1">
    <location>
        <begin position="1"/>
        <end position="165"/>
    </location>
</feature>
<organism evidence="2 3">
    <name type="scientific">Meganyctiphanes norvegica</name>
    <name type="common">Northern krill</name>
    <name type="synonym">Thysanopoda norvegica</name>
    <dbReference type="NCBI Taxonomy" id="48144"/>
    <lineage>
        <taxon>Eukaryota</taxon>
        <taxon>Metazoa</taxon>
        <taxon>Ecdysozoa</taxon>
        <taxon>Arthropoda</taxon>
        <taxon>Crustacea</taxon>
        <taxon>Multicrustacea</taxon>
        <taxon>Malacostraca</taxon>
        <taxon>Eumalacostraca</taxon>
        <taxon>Eucarida</taxon>
        <taxon>Euphausiacea</taxon>
        <taxon>Euphausiidae</taxon>
        <taxon>Meganyctiphanes</taxon>
    </lineage>
</organism>
<reference evidence="2 3" key="1">
    <citation type="submission" date="2024-05" db="EMBL/GenBank/DDBJ databases">
        <authorList>
            <person name="Wallberg A."/>
        </authorList>
    </citation>
    <scope>NUCLEOTIDE SEQUENCE [LARGE SCALE GENOMIC DNA]</scope>
</reference>
<protein>
    <recommendedName>
        <fullName evidence="1">Reverse transcriptase domain-containing protein</fullName>
    </recommendedName>
</protein>
<dbReference type="PROSITE" id="PS50878">
    <property type="entry name" value="RT_POL"/>
    <property type="match status" value="1"/>
</dbReference>
<accession>A0AAV2RGH3</accession>
<evidence type="ECO:0000313" key="3">
    <source>
        <dbReference type="Proteomes" id="UP001497623"/>
    </source>
</evidence>
<evidence type="ECO:0000259" key="1">
    <source>
        <dbReference type="PROSITE" id="PS50878"/>
    </source>
</evidence>
<dbReference type="InterPro" id="IPR000477">
    <property type="entry name" value="RT_dom"/>
</dbReference>
<comment type="caution">
    <text evidence="2">The sequence shown here is derived from an EMBL/GenBank/DDBJ whole genome shotgun (WGS) entry which is preliminary data.</text>
</comment>
<dbReference type="GO" id="GO:0071897">
    <property type="term" value="P:DNA biosynthetic process"/>
    <property type="evidence" value="ECO:0007669"/>
    <property type="project" value="UniProtKB-ARBA"/>
</dbReference>
<dbReference type="InterPro" id="IPR043502">
    <property type="entry name" value="DNA/RNA_pol_sf"/>
</dbReference>
<sequence>MDHIRMLVSKGKYVGMVLLDLQKEFDTVDHKVLCKKLEGMGIDFTEWFKSYLGGRQQVVVANETTSEPGIVNCGVPQGSILGPLLFLCYVNDMPISVKCKLLLYADDSALIVSGSDPQAITSLLSKELESCRKWLMDNKLSLHLGMTESILFGPKKKLNKVKSFE</sequence>
<name>A0AAV2RGH3_MEGNR</name>
<dbReference type="EMBL" id="CAXKWB010021403">
    <property type="protein sequence ID" value="CAL4123147.1"/>
    <property type="molecule type" value="Genomic_DNA"/>
</dbReference>
<evidence type="ECO:0000313" key="2">
    <source>
        <dbReference type="EMBL" id="CAL4123147.1"/>
    </source>
</evidence>
<gene>
    <name evidence="2" type="ORF">MNOR_LOCUS23835</name>
</gene>
<dbReference type="PANTHER" id="PTHR33332">
    <property type="entry name" value="REVERSE TRANSCRIPTASE DOMAIN-CONTAINING PROTEIN"/>
    <property type="match status" value="1"/>
</dbReference>
<dbReference type="Proteomes" id="UP001497623">
    <property type="component" value="Unassembled WGS sequence"/>
</dbReference>
<dbReference type="SUPFAM" id="SSF56672">
    <property type="entry name" value="DNA/RNA polymerases"/>
    <property type="match status" value="1"/>
</dbReference>
<dbReference type="Pfam" id="PF00078">
    <property type="entry name" value="RVT_1"/>
    <property type="match status" value="1"/>
</dbReference>